<evidence type="ECO:0000313" key="4">
    <source>
        <dbReference type="Proteomes" id="UP000654918"/>
    </source>
</evidence>
<dbReference type="Pfam" id="PF00801">
    <property type="entry name" value="PKD"/>
    <property type="match status" value="1"/>
</dbReference>
<sequence>MNNTLVTSGTIDRLYDHAVIDNESYQNTPARHYRVSGHFVATMIRFNFYLPPKQAWGGRFFQFAFPVQSENATDETVGFALDSQAYAVQVTGVRGFHAEAATARFSRRVAARYYGAGSRRIYGYLYGGSGGSLQVIGAMEGSTGIWDGAVPFVQAIPISAPNNLAIRAMASQVLLGKAAGIQDALVPGGSGDPFALLNAVERDVLREVTKLGVPIQTWEDFSKASDTETLAVLTNEIIRVIDPTYADDFWTKPGYLRTEQSCLGDIFRDAMVNFEATLKEVVLDGVGIPVSMILETKQDPLPSTVCGKEFYDFAILAPDRSIVGVLVGKFDPITKIATIDNSSNIHDMCSLARSLKKGARIRIGNKWSLAMRAYYRYQVPDGPGYYGFDQLRQADGSPKFPQRQTDASRKIAKDTTGGATHTGRINGKVIVIQNLMDSDAFPWHADWYRSQVKRALGERFDDNYRLWYNENTDHSYEGSKEPSTRGAFIVQYRGICQQALRDLSAWVEEGISPPNSTSYRVAEDSSIRMPASAAERGGIQPTVWLTVEGDRSFEAHAGQSVTFRATVSASPGAGKVVFVEWDFFGQGCFVPGSLVVPRETVEVSASFTYQQEGAYVVGLRATSQRQGDRSAVYARVMNLDRVSVSVGSPGLGAKLRL</sequence>
<feature type="domain" description="PKD" evidence="2">
    <location>
        <begin position="555"/>
        <end position="625"/>
    </location>
</feature>
<dbReference type="InterPro" id="IPR000601">
    <property type="entry name" value="PKD_dom"/>
</dbReference>
<feature type="region of interest" description="Disordered" evidence="1">
    <location>
        <begin position="397"/>
        <end position="418"/>
    </location>
</feature>
<organism evidence="3 4">
    <name type="scientific">Colletotrichum plurivorum</name>
    <dbReference type="NCBI Taxonomy" id="2175906"/>
    <lineage>
        <taxon>Eukaryota</taxon>
        <taxon>Fungi</taxon>
        <taxon>Dikarya</taxon>
        <taxon>Ascomycota</taxon>
        <taxon>Pezizomycotina</taxon>
        <taxon>Sordariomycetes</taxon>
        <taxon>Hypocreomycetidae</taxon>
        <taxon>Glomerellales</taxon>
        <taxon>Glomerellaceae</taxon>
        <taxon>Colletotrichum</taxon>
        <taxon>Colletotrichum orchidearum species complex</taxon>
    </lineage>
</organism>
<dbReference type="InterPro" id="IPR035986">
    <property type="entry name" value="PKD_dom_sf"/>
</dbReference>
<evidence type="ECO:0000313" key="3">
    <source>
        <dbReference type="EMBL" id="KAF6828756.1"/>
    </source>
</evidence>
<dbReference type="InterPro" id="IPR013783">
    <property type="entry name" value="Ig-like_fold"/>
</dbReference>
<dbReference type="AlphaFoldDB" id="A0A8H6KD04"/>
<dbReference type="SUPFAM" id="SSF49299">
    <property type="entry name" value="PKD domain"/>
    <property type="match status" value="1"/>
</dbReference>
<gene>
    <name evidence="3" type="ORF">CPLU01_08307</name>
</gene>
<name>A0A8H6KD04_9PEZI</name>
<protein>
    <submittedName>
        <fullName evidence="3">Pkd domain containing protein</fullName>
    </submittedName>
</protein>
<proteinExistence type="predicted"/>
<keyword evidence="4" id="KW-1185">Reference proteome</keyword>
<accession>A0A8H6KD04</accession>
<evidence type="ECO:0000259" key="2">
    <source>
        <dbReference type="Pfam" id="PF00801"/>
    </source>
</evidence>
<evidence type="ECO:0000256" key="1">
    <source>
        <dbReference type="SAM" id="MobiDB-lite"/>
    </source>
</evidence>
<comment type="caution">
    <text evidence="3">The sequence shown here is derived from an EMBL/GenBank/DDBJ whole genome shotgun (WGS) entry which is preliminary data.</text>
</comment>
<reference evidence="3" key="1">
    <citation type="journal article" date="2020" name="Phytopathology">
        <title>Genome Sequence Resources of Colletotrichum truncatum, C. plurivorum, C. musicola, and C. sojae: Four Species Pathogenic to Soybean (Glycine max).</title>
        <authorList>
            <person name="Rogerio F."/>
            <person name="Boufleur T.R."/>
            <person name="Ciampi-Guillardi M."/>
            <person name="Sukno S.A."/>
            <person name="Thon M.R."/>
            <person name="Massola Junior N.S."/>
            <person name="Baroncelli R."/>
        </authorList>
    </citation>
    <scope>NUCLEOTIDE SEQUENCE</scope>
    <source>
        <strain evidence="3">LFN00145</strain>
    </source>
</reference>
<dbReference type="EMBL" id="WIGO01000117">
    <property type="protein sequence ID" value="KAF6828756.1"/>
    <property type="molecule type" value="Genomic_DNA"/>
</dbReference>
<dbReference type="Proteomes" id="UP000654918">
    <property type="component" value="Unassembled WGS sequence"/>
</dbReference>
<dbReference type="Gene3D" id="2.60.40.10">
    <property type="entry name" value="Immunoglobulins"/>
    <property type="match status" value="1"/>
</dbReference>